<reference evidence="9 10" key="1">
    <citation type="submission" date="2020-04" db="EMBL/GenBank/DDBJ databases">
        <authorList>
            <consortium name="Genoscope - CEA"/>
            <person name="William W."/>
        </authorList>
    </citation>
    <scope>NUCLEOTIDE SEQUENCE [LARGE SCALE GENOMIC DNA]</scope>
    <source>
        <strain evidence="9 10">SG7</strain>
    </source>
</reference>
<dbReference type="GO" id="GO:0005737">
    <property type="term" value="C:cytoplasm"/>
    <property type="evidence" value="ECO:0007669"/>
    <property type="project" value="UniProtKB-SubCell"/>
</dbReference>
<protein>
    <recommendedName>
        <fullName evidence="7">tRNA(Phe) (4-demethylwyosine(37)-C(7)) aminocarboxypropyltransferase</fullName>
        <ecNumber evidence="7">2.5.1.114</ecNumber>
    </recommendedName>
    <alternativeName>
        <fullName evidence="7">tRNA wyosine derivatives biosynthesis protein Taw2</fullName>
    </alternativeName>
</protein>
<evidence type="ECO:0000259" key="8">
    <source>
        <dbReference type="PROSITE" id="PS51684"/>
    </source>
</evidence>
<evidence type="ECO:0000256" key="4">
    <source>
        <dbReference type="ARBA" id="ARBA00022694"/>
    </source>
</evidence>
<gene>
    <name evidence="9" type="primary">taw</name>
    <name evidence="7" type="synonym">taw2</name>
    <name evidence="9" type="ORF">MLAUSG7_1020</name>
</gene>
<dbReference type="GO" id="GO:0102522">
    <property type="term" value="F:tRNA 4-demethylwyosine alpha-amino-alpha-carboxypropyltransferase activity"/>
    <property type="evidence" value="ECO:0007669"/>
    <property type="project" value="UniProtKB-EC"/>
</dbReference>
<dbReference type="InterPro" id="IPR056743">
    <property type="entry name" value="TRM5-TYW2-like_MTfase"/>
</dbReference>
<dbReference type="KEGG" id="mesg:MLAUSG7_1020"/>
<feature type="binding site" evidence="7">
    <location>
        <position position="139"/>
    </location>
    <ligand>
        <name>S-adenosyl-L-methionine</name>
        <dbReference type="ChEBI" id="CHEBI:59789"/>
    </ligand>
</feature>
<evidence type="ECO:0000256" key="5">
    <source>
        <dbReference type="ARBA" id="ARBA00049400"/>
    </source>
</evidence>
<dbReference type="AlphaFoldDB" id="A0A8D6SWM5"/>
<dbReference type="PANTHER" id="PTHR23245:SF41">
    <property type="entry name" value="TRNA(PHE) (4-DEMETHYLWYOSINE(37)-C(7)) AMINOCARBOXYPROPYLTRANSFERASE"/>
    <property type="match status" value="1"/>
</dbReference>
<keyword evidence="4 7" id="KW-0819">tRNA processing</keyword>
<dbReference type="InterPro" id="IPR030867">
    <property type="entry name" value="TYW2_archaea"/>
</dbReference>
<keyword evidence="1 7" id="KW-0963">Cytoplasm</keyword>
<dbReference type="FunFam" id="3.40.50.150:FF:000431">
    <property type="entry name" value="tRNA(Phe) (4-demethylwyosine(37)-C(7)) aminocarboxypropyltransferase"/>
    <property type="match status" value="1"/>
</dbReference>
<feature type="binding site" evidence="7">
    <location>
        <position position="92"/>
    </location>
    <ligand>
        <name>S-adenosyl-L-methionine</name>
        <dbReference type="ChEBI" id="CHEBI:59789"/>
    </ligand>
</feature>
<proteinExistence type="inferred from homology"/>
<dbReference type="SUPFAM" id="SSF53335">
    <property type="entry name" value="S-adenosyl-L-methionine-dependent methyltransferases"/>
    <property type="match status" value="1"/>
</dbReference>
<comment type="catalytic activity">
    <reaction evidence="5 7">
        <text>4-demethylwyosine(37) in tRNA(Phe) + S-adenosyl-L-methionine = 4-demethyl-7-[(3S)-3-amino-3-carboxypropyl]wyosine(37) in tRNA(Phe) + S-methyl-5'-thioadenosine + H(+)</text>
        <dbReference type="Rhea" id="RHEA:36355"/>
        <dbReference type="Rhea" id="RHEA-COMP:10164"/>
        <dbReference type="Rhea" id="RHEA-COMP:10378"/>
        <dbReference type="ChEBI" id="CHEBI:15378"/>
        <dbReference type="ChEBI" id="CHEBI:17509"/>
        <dbReference type="ChEBI" id="CHEBI:59789"/>
        <dbReference type="ChEBI" id="CHEBI:64315"/>
        <dbReference type="ChEBI" id="CHEBI:73550"/>
        <dbReference type="EC" id="2.5.1.114"/>
    </reaction>
</comment>
<dbReference type="InterPro" id="IPR030382">
    <property type="entry name" value="MeTrfase_TRM5/TYW2"/>
</dbReference>
<evidence type="ECO:0000256" key="7">
    <source>
        <dbReference type="HAMAP-Rule" id="MF_01922"/>
    </source>
</evidence>
<evidence type="ECO:0000313" key="9">
    <source>
        <dbReference type="EMBL" id="CAB3289030.1"/>
    </source>
</evidence>
<comment type="subcellular location">
    <subcellularLocation>
        <location evidence="7">Cytoplasm</location>
    </subcellularLocation>
</comment>
<dbReference type="EMBL" id="LR792632">
    <property type="protein sequence ID" value="CAB3289030.1"/>
    <property type="molecule type" value="Genomic_DNA"/>
</dbReference>
<dbReference type="EC" id="2.5.1.114" evidence="7"/>
<dbReference type="InterPro" id="IPR029063">
    <property type="entry name" value="SAM-dependent_MTases_sf"/>
</dbReference>
<sequence length="261" mass="30736">MCKIFNSYIEKDEIMKYQKVGDVVIVKKELNKDEINEIINKTKCKTIVLYTTQITGEFRAPHIKILYGSETETIHKEYGCLFKLDVSKIMWSQGNIKERVRMAHISNENETVIDMFAGIGYFTIPLAKYSKPKLVYAIEKNPIAYHYLCENIKLNKLNNVTPILSDNREVKLKDVADRVIMGYVHKTHKFLDKAFEFLKDRGVIHYHETVAEKIMFERPIERLKFYSKKNNYKLLNYKIVKIKKYAPGVWHIVVDAEFKKL</sequence>
<evidence type="ECO:0000256" key="2">
    <source>
        <dbReference type="ARBA" id="ARBA00022679"/>
    </source>
</evidence>
<dbReference type="PANTHER" id="PTHR23245">
    <property type="entry name" value="TRNA METHYLTRANSFERASE"/>
    <property type="match status" value="1"/>
</dbReference>
<organism evidence="9 10">
    <name type="scientific">Methanocaldococcus lauensis</name>
    <dbReference type="NCBI Taxonomy" id="2546128"/>
    <lineage>
        <taxon>Archaea</taxon>
        <taxon>Methanobacteriati</taxon>
        <taxon>Methanobacteriota</taxon>
        <taxon>Methanomada group</taxon>
        <taxon>Methanococci</taxon>
        <taxon>Methanococcales</taxon>
        <taxon>Methanocaldococcaceae</taxon>
        <taxon>Methanocaldococcus</taxon>
    </lineage>
</organism>
<dbReference type="NCBIfam" id="NF047824">
    <property type="entry name" value="tRNAwyosineTaw2Meth"/>
    <property type="match status" value="1"/>
</dbReference>
<dbReference type="Pfam" id="PF25133">
    <property type="entry name" value="TYW2_N_2"/>
    <property type="match status" value="1"/>
</dbReference>
<dbReference type="Pfam" id="PF02475">
    <property type="entry name" value="TRM5-TYW2_MTfase"/>
    <property type="match status" value="1"/>
</dbReference>
<keyword evidence="10" id="KW-1185">Reference proteome</keyword>
<dbReference type="Gene3D" id="3.40.50.150">
    <property type="entry name" value="Vaccinia Virus protein VP39"/>
    <property type="match status" value="1"/>
</dbReference>
<comment type="similarity">
    <text evidence="7">Belongs to the class I-like SAM-binding methyltransferase superfamily. TRM5/TYW2 family.</text>
</comment>
<comment type="function">
    <text evidence="6 7">S-adenosyl-L-methionine-dependent transferase that acts as a component of the wyosine derivatives biosynthesis pathway. Catalyzes the transfer of the alpha-amino-alpha-carboxypropyl (acp) group from S-adenosyl-L-methionine to 4-demethylwyosine (imG-14), forming 7-aminocarboxypropyl-demethylwyosine (wybutosine-86) at position 37 of tRNA(Phe).</text>
</comment>
<dbReference type="PROSITE" id="PS51684">
    <property type="entry name" value="SAM_MT_TRM5_TYW2"/>
    <property type="match status" value="1"/>
</dbReference>
<keyword evidence="3 7" id="KW-0949">S-adenosyl-L-methionine</keyword>
<keyword evidence="2 7" id="KW-0808">Transferase</keyword>
<dbReference type="HAMAP" id="MF_01922">
    <property type="entry name" value="TYW2_archaea"/>
    <property type="match status" value="1"/>
</dbReference>
<feature type="binding site" evidence="7">
    <location>
        <begin position="166"/>
        <end position="167"/>
    </location>
    <ligand>
        <name>S-adenosyl-L-methionine</name>
        <dbReference type="ChEBI" id="CHEBI:59789"/>
    </ligand>
</feature>
<feature type="domain" description="SAM-dependent methyltransferase TRM5/TYW2-type" evidence="8">
    <location>
        <begin position="17"/>
        <end position="260"/>
    </location>
</feature>
<evidence type="ECO:0000256" key="6">
    <source>
        <dbReference type="ARBA" id="ARBA00058518"/>
    </source>
</evidence>
<evidence type="ECO:0000256" key="1">
    <source>
        <dbReference type="ARBA" id="ARBA00022490"/>
    </source>
</evidence>
<accession>A0A8D6SWM5</accession>
<feature type="binding site" evidence="7">
    <location>
        <position position="99"/>
    </location>
    <ligand>
        <name>S-adenosyl-L-methionine</name>
        <dbReference type="ChEBI" id="CHEBI:59789"/>
    </ligand>
</feature>
<dbReference type="GO" id="GO:0008175">
    <property type="term" value="F:tRNA methyltransferase activity"/>
    <property type="evidence" value="ECO:0007669"/>
    <property type="project" value="TreeGrafter"/>
</dbReference>
<dbReference type="Proteomes" id="UP000679213">
    <property type="component" value="Chromosome I"/>
</dbReference>
<name>A0A8D6SWM5_9EURY</name>
<dbReference type="CDD" id="cd02440">
    <property type="entry name" value="AdoMet_MTases"/>
    <property type="match status" value="1"/>
</dbReference>
<evidence type="ECO:0000256" key="3">
    <source>
        <dbReference type="ARBA" id="ARBA00022691"/>
    </source>
</evidence>
<dbReference type="InterPro" id="IPR056744">
    <property type="entry name" value="TRM5/TYW2-like_N"/>
</dbReference>
<evidence type="ECO:0000313" key="10">
    <source>
        <dbReference type="Proteomes" id="UP000679213"/>
    </source>
</evidence>
<dbReference type="GO" id="GO:0030488">
    <property type="term" value="P:tRNA methylation"/>
    <property type="evidence" value="ECO:0007669"/>
    <property type="project" value="TreeGrafter"/>
</dbReference>